<feature type="chain" id="PRO_5036290813" description="Colicin import membrane protein" evidence="1">
    <location>
        <begin position="30"/>
        <end position="257"/>
    </location>
</feature>
<dbReference type="PATRIC" id="fig|44252.3.peg.2880"/>
<organism evidence="2 4">
    <name type="scientific">Paenibacillus macerans</name>
    <name type="common">Bacillus macerans</name>
    <dbReference type="NCBI Taxonomy" id="44252"/>
    <lineage>
        <taxon>Bacteria</taxon>
        <taxon>Bacillati</taxon>
        <taxon>Bacillota</taxon>
        <taxon>Bacilli</taxon>
        <taxon>Bacillales</taxon>
        <taxon>Paenibacillaceae</taxon>
        <taxon>Paenibacillus</taxon>
    </lineage>
</organism>
<keyword evidence="1" id="KW-0732">Signal</keyword>
<name>A0A090ZDL5_PAEMA</name>
<sequence>MKMRKQMRSLLLVIMILPFMFLGSVQVRAADSWEAAWSGIDAVYDGLTAVQAVVKQERASITELRKKNNTELKAVNAKVKAIDKTLISRLSAEAETVQRKHASLLEQYSNLGKQITAAGKAKNTKSADLLKLKRNKLKPSVTSAKAEIKAKKDALTAAKKAASAKAKIVKEALAPVQTFKKQISAENKTMAAAKKSVTAANKRYRASVKLGDAIGAVSGLKEAYDQTSKIHASQQKVYEWEKKISQTISSAAAKLPK</sequence>
<dbReference type="Proteomes" id="UP000029278">
    <property type="component" value="Unassembled WGS sequence"/>
</dbReference>
<dbReference type="EMBL" id="JMQA01000026">
    <property type="protein sequence ID" value="KFN08722.1"/>
    <property type="molecule type" value="Genomic_DNA"/>
</dbReference>
<evidence type="ECO:0000313" key="3">
    <source>
        <dbReference type="EMBL" id="MUG23421.1"/>
    </source>
</evidence>
<proteinExistence type="predicted"/>
<protein>
    <recommendedName>
        <fullName evidence="6">Colicin import membrane protein</fullName>
    </recommendedName>
</protein>
<evidence type="ECO:0000313" key="5">
    <source>
        <dbReference type="Proteomes" id="UP000442469"/>
    </source>
</evidence>
<gene>
    <name evidence="2" type="ORF">DJ90_4961</name>
    <name evidence="3" type="ORF">GNQ08_13530</name>
</gene>
<dbReference type="EMBL" id="WNZZ01000008">
    <property type="protein sequence ID" value="MUG23421.1"/>
    <property type="molecule type" value="Genomic_DNA"/>
</dbReference>
<accession>A0A090ZDL5</accession>
<dbReference type="AlphaFoldDB" id="A0A090ZDL5"/>
<dbReference type="OrthoDB" id="2666592at2"/>
<reference evidence="2 4" key="1">
    <citation type="submission" date="2014-04" db="EMBL/GenBank/DDBJ databases">
        <authorList>
            <person name="Bishop-Lilly K.A."/>
            <person name="Broomall S.M."/>
            <person name="Chain P.S."/>
            <person name="Chertkov O."/>
            <person name="Coyne S.R."/>
            <person name="Daligault H.E."/>
            <person name="Davenport K.W."/>
            <person name="Erkkila T."/>
            <person name="Frey K.G."/>
            <person name="Gibbons H.S."/>
            <person name="Gu W."/>
            <person name="Jaissle J."/>
            <person name="Johnson S.L."/>
            <person name="Koroleva G.I."/>
            <person name="Ladner J.T."/>
            <person name="Lo C.-C."/>
            <person name="Minogue T.D."/>
            <person name="Munk C."/>
            <person name="Palacios G.F."/>
            <person name="Redden C.L."/>
            <person name="Rosenzweig C.N."/>
            <person name="Scholz M.B."/>
            <person name="Teshima H."/>
            <person name="Xu Y."/>
        </authorList>
    </citation>
    <scope>NUCLEOTIDE SEQUENCE [LARGE SCALE GENOMIC DNA]</scope>
    <source>
        <strain evidence="2 4">8244</strain>
    </source>
</reference>
<dbReference type="HOGENOM" id="CLU_1061070_0_0_9"/>
<comment type="caution">
    <text evidence="2">The sequence shown here is derived from an EMBL/GenBank/DDBJ whole genome shotgun (WGS) entry which is preliminary data.</text>
</comment>
<reference evidence="3 5" key="2">
    <citation type="submission" date="2019-11" db="EMBL/GenBank/DDBJ databases">
        <title>Draft genome sequences of five Paenibacillus species of dairy origin.</title>
        <authorList>
            <person name="Olajide A.M."/>
            <person name="Chen S."/>
            <person name="Lapointe G."/>
        </authorList>
    </citation>
    <scope>NUCLEOTIDE SEQUENCE [LARGE SCALE GENOMIC DNA]</scope>
    <source>
        <strain evidence="3 5">3CT49</strain>
    </source>
</reference>
<keyword evidence="4" id="KW-1185">Reference proteome</keyword>
<evidence type="ECO:0000256" key="1">
    <source>
        <dbReference type="SAM" id="SignalP"/>
    </source>
</evidence>
<dbReference type="Proteomes" id="UP000442469">
    <property type="component" value="Unassembled WGS sequence"/>
</dbReference>
<evidence type="ECO:0000313" key="2">
    <source>
        <dbReference type="EMBL" id="KFN08722.1"/>
    </source>
</evidence>
<dbReference type="GeneID" id="77007314"/>
<evidence type="ECO:0000313" key="4">
    <source>
        <dbReference type="Proteomes" id="UP000029278"/>
    </source>
</evidence>
<evidence type="ECO:0008006" key="6">
    <source>
        <dbReference type="Google" id="ProtNLM"/>
    </source>
</evidence>
<feature type="signal peptide" evidence="1">
    <location>
        <begin position="1"/>
        <end position="29"/>
    </location>
</feature>
<dbReference type="RefSeq" id="WP_036623088.1">
    <property type="nucleotide sequence ID" value="NZ_BOSD01000012.1"/>
</dbReference>